<feature type="region of interest" description="Disordered" evidence="1">
    <location>
        <begin position="40"/>
        <end position="65"/>
    </location>
</feature>
<reference evidence="2" key="1">
    <citation type="submission" date="2020-10" db="EMBL/GenBank/DDBJ databases">
        <authorList>
            <person name="Castelo-Branco R."/>
            <person name="Eusebio N."/>
            <person name="Adriana R."/>
            <person name="Vieira A."/>
            <person name="Brugerolle De Fraissinette N."/>
            <person name="Rezende De Castro R."/>
            <person name="Schneider M.P."/>
            <person name="Vasconcelos V."/>
            <person name="Leao P.N."/>
        </authorList>
    </citation>
    <scope>NUCLEOTIDE SEQUENCE</scope>
    <source>
        <strain evidence="2">LEGE 06105</strain>
    </source>
</reference>
<proteinExistence type="predicted"/>
<dbReference type="RefSeq" id="WP_193925082.1">
    <property type="nucleotide sequence ID" value="NZ_JADEWL010000173.1"/>
</dbReference>
<keyword evidence="3" id="KW-1185">Reference proteome</keyword>
<comment type="caution">
    <text evidence="2">The sequence shown here is derived from an EMBL/GenBank/DDBJ whole genome shotgun (WGS) entry which is preliminary data.</text>
</comment>
<dbReference type="InterPro" id="IPR010985">
    <property type="entry name" value="Ribbon_hlx_hlx"/>
</dbReference>
<dbReference type="AlphaFoldDB" id="A0A8J7K7X9"/>
<dbReference type="InterPro" id="IPR013321">
    <property type="entry name" value="Arc_rbn_hlx_hlx"/>
</dbReference>
<evidence type="ECO:0000256" key="1">
    <source>
        <dbReference type="SAM" id="MobiDB-lite"/>
    </source>
</evidence>
<gene>
    <name evidence="2" type="ORF">IQ247_28175</name>
</gene>
<dbReference type="EMBL" id="JADEWL010000173">
    <property type="protein sequence ID" value="MBE9216492.1"/>
    <property type="molecule type" value="Genomic_DNA"/>
</dbReference>
<protein>
    <submittedName>
        <fullName evidence="2">CopG family transcriptional regulator</fullName>
    </submittedName>
</protein>
<dbReference type="Proteomes" id="UP000620559">
    <property type="component" value="Unassembled WGS sequence"/>
</dbReference>
<sequence>MNKKRKSLDDTLASEFVYGQKAVEPQPVTNEVEEEIEIIEEPEPPPKKTTAKTTKTKKSSIVSKLQQESVKEATVRLTVDLPQSMHRKLSMLAASTGKKKAEIVRLLLDEALEEVDD</sequence>
<dbReference type="Gene3D" id="1.10.1220.10">
    <property type="entry name" value="Met repressor-like"/>
    <property type="match status" value="1"/>
</dbReference>
<accession>A0A8J7K7X9</accession>
<name>A0A8J7K7X9_9CYAN</name>
<dbReference type="GO" id="GO:0006355">
    <property type="term" value="P:regulation of DNA-templated transcription"/>
    <property type="evidence" value="ECO:0007669"/>
    <property type="project" value="InterPro"/>
</dbReference>
<evidence type="ECO:0000313" key="2">
    <source>
        <dbReference type="EMBL" id="MBE9216492.1"/>
    </source>
</evidence>
<dbReference type="SUPFAM" id="SSF47598">
    <property type="entry name" value="Ribbon-helix-helix"/>
    <property type="match status" value="1"/>
</dbReference>
<organism evidence="2 3">
    <name type="scientific">Plectonema cf. radiosum LEGE 06105</name>
    <dbReference type="NCBI Taxonomy" id="945769"/>
    <lineage>
        <taxon>Bacteria</taxon>
        <taxon>Bacillati</taxon>
        <taxon>Cyanobacteriota</taxon>
        <taxon>Cyanophyceae</taxon>
        <taxon>Oscillatoriophycideae</taxon>
        <taxon>Oscillatoriales</taxon>
        <taxon>Microcoleaceae</taxon>
        <taxon>Plectonema</taxon>
    </lineage>
</organism>
<evidence type="ECO:0000313" key="3">
    <source>
        <dbReference type="Proteomes" id="UP000620559"/>
    </source>
</evidence>